<evidence type="ECO:0000256" key="5">
    <source>
        <dbReference type="ARBA" id="ARBA00022989"/>
    </source>
</evidence>
<keyword evidence="3" id="KW-1003">Cell membrane</keyword>
<comment type="similarity">
    <text evidence="7">Belongs to the binding-protein-dependent transport system permease family.</text>
</comment>
<keyword evidence="4 7" id="KW-0812">Transmembrane</keyword>
<reference evidence="9 10" key="1">
    <citation type="submission" date="2014-12" db="EMBL/GenBank/DDBJ databases">
        <title>Draft genome sequence of Paenibacillus kamchatkensis strain B-2647.</title>
        <authorList>
            <person name="Karlyshev A.V."/>
            <person name="Kudryashova E.B."/>
        </authorList>
    </citation>
    <scope>NUCLEOTIDE SEQUENCE [LARGE SCALE GENOMIC DNA]</scope>
    <source>
        <strain evidence="9 10">VKM B-2647</strain>
    </source>
</reference>
<feature type="transmembrane region" description="Helical" evidence="7">
    <location>
        <begin position="111"/>
        <end position="131"/>
    </location>
</feature>
<dbReference type="Proteomes" id="UP000031967">
    <property type="component" value="Unassembled WGS sequence"/>
</dbReference>
<organism evidence="9 10">
    <name type="scientific">Gordoniibacillus kamchatkensis</name>
    <dbReference type="NCBI Taxonomy" id="1590651"/>
    <lineage>
        <taxon>Bacteria</taxon>
        <taxon>Bacillati</taxon>
        <taxon>Bacillota</taxon>
        <taxon>Bacilli</taxon>
        <taxon>Bacillales</taxon>
        <taxon>Paenibacillaceae</taxon>
        <taxon>Gordoniibacillus</taxon>
    </lineage>
</organism>
<dbReference type="PROSITE" id="PS50928">
    <property type="entry name" value="ABC_TM1"/>
    <property type="match status" value="1"/>
</dbReference>
<gene>
    <name evidence="9" type="ORF">SD70_06810</name>
</gene>
<dbReference type="CDD" id="cd06261">
    <property type="entry name" value="TM_PBP2"/>
    <property type="match status" value="1"/>
</dbReference>
<dbReference type="Gene3D" id="1.10.3720.10">
    <property type="entry name" value="MetI-like"/>
    <property type="match status" value="1"/>
</dbReference>
<keyword evidence="10" id="KW-1185">Reference proteome</keyword>
<evidence type="ECO:0000256" key="6">
    <source>
        <dbReference type="ARBA" id="ARBA00023136"/>
    </source>
</evidence>
<dbReference type="InterPro" id="IPR000515">
    <property type="entry name" value="MetI-like"/>
</dbReference>
<feature type="transmembrane region" description="Helical" evidence="7">
    <location>
        <begin position="186"/>
        <end position="211"/>
    </location>
</feature>
<feature type="transmembrane region" description="Helical" evidence="7">
    <location>
        <begin position="143"/>
        <end position="165"/>
    </location>
</feature>
<protein>
    <submittedName>
        <fullName evidence="9">Sugar ABC transporter permease</fullName>
    </submittedName>
</protein>
<feature type="domain" description="ABC transmembrane type-1" evidence="8">
    <location>
        <begin position="74"/>
        <end position="267"/>
    </location>
</feature>
<evidence type="ECO:0000313" key="10">
    <source>
        <dbReference type="Proteomes" id="UP000031967"/>
    </source>
</evidence>
<evidence type="ECO:0000256" key="2">
    <source>
        <dbReference type="ARBA" id="ARBA00022448"/>
    </source>
</evidence>
<dbReference type="PANTHER" id="PTHR32243">
    <property type="entry name" value="MALTOSE TRANSPORT SYSTEM PERMEASE-RELATED"/>
    <property type="match status" value="1"/>
</dbReference>
<dbReference type="InterPro" id="IPR050901">
    <property type="entry name" value="BP-dep_ABC_trans_perm"/>
</dbReference>
<comment type="caution">
    <text evidence="9">The sequence shown here is derived from an EMBL/GenBank/DDBJ whole genome shotgun (WGS) entry which is preliminary data.</text>
</comment>
<evidence type="ECO:0000259" key="8">
    <source>
        <dbReference type="PROSITE" id="PS50928"/>
    </source>
</evidence>
<feature type="transmembrane region" description="Helical" evidence="7">
    <location>
        <begin position="12"/>
        <end position="34"/>
    </location>
</feature>
<name>A0ABR5AKK5_9BACL</name>
<keyword evidence="2 7" id="KW-0813">Transport</keyword>
<evidence type="ECO:0000256" key="4">
    <source>
        <dbReference type="ARBA" id="ARBA00022692"/>
    </source>
</evidence>
<dbReference type="Pfam" id="PF00528">
    <property type="entry name" value="BPD_transp_1"/>
    <property type="match status" value="1"/>
</dbReference>
<accession>A0ABR5AKK5</accession>
<dbReference type="EMBL" id="JXAK01000008">
    <property type="protein sequence ID" value="KIL41563.1"/>
    <property type="molecule type" value="Genomic_DNA"/>
</dbReference>
<dbReference type="PANTHER" id="PTHR32243:SF24">
    <property type="entry name" value="DIACETYLCHITOBIOSE UPTAKE SYSTEM PERMEASE PROTEIN NGCG"/>
    <property type="match status" value="1"/>
</dbReference>
<feature type="transmembrane region" description="Helical" evidence="7">
    <location>
        <begin position="73"/>
        <end position="99"/>
    </location>
</feature>
<evidence type="ECO:0000313" key="9">
    <source>
        <dbReference type="EMBL" id="KIL41563.1"/>
    </source>
</evidence>
<feature type="transmembrane region" description="Helical" evidence="7">
    <location>
        <begin position="246"/>
        <end position="267"/>
    </location>
</feature>
<sequence>MMRGVKNPFWRLFVNVSLVGWAICVIYPLVWTVLDSLKDNQQFLLGKPWDAPKLPLLWSNFSSVWMKYHFGSYFVNSFVVTAASTVLAVLLSAMTAYIIARFAFAGRGLLYYSYLMYLMIPTFLGIIPLFFLLNDFHLTNSLLGLVIVYTVAAVPFNVFVLVGFFRTLPGELQEAAAIDGASHYAVFFRVMLPLARPGLISVAIVTVLNIWNEYIFALVLVNDPAKYTIPVAVAVMQGEMQYRTEWGPLFAALLVSMGPVLVFYTLFQKRITGGLTAGAVKG</sequence>
<comment type="subcellular location">
    <subcellularLocation>
        <location evidence="1 7">Cell membrane</location>
        <topology evidence="1 7">Multi-pass membrane protein</topology>
    </subcellularLocation>
</comment>
<evidence type="ECO:0000256" key="7">
    <source>
        <dbReference type="RuleBase" id="RU363032"/>
    </source>
</evidence>
<proteinExistence type="inferred from homology"/>
<keyword evidence="5 7" id="KW-1133">Transmembrane helix</keyword>
<dbReference type="InterPro" id="IPR035906">
    <property type="entry name" value="MetI-like_sf"/>
</dbReference>
<evidence type="ECO:0000256" key="3">
    <source>
        <dbReference type="ARBA" id="ARBA00022475"/>
    </source>
</evidence>
<keyword evidence="6 7" id="KW-0472">Membrane</keyword>
<dbReference type="RefSeq" id="WP_041046847.1">
    <property type="nucleotide sequence ID" value="NZ_JXAK01000008.1"/>
</dbReference>
<evidence type="ECO:0000256" key="1">
    <source>
        <dbReference type="ARBA" id="ARBA00004651"/>
    </source>
</evidence>
<dbReference type="SUPFAM" id="SSF161098">
    <property type="entry name" value="MetI-like"/>
    <property type="match status" value="1"/>
</dbReference>